<accession>A0A1S3E3T5</accession>
<reference evidence="1" key="1">
    <citation type="journal article" date="2013" name="Nat. Biotechnol.">
        <title>Draft genome sequence of chickpea (Cicer arietinum) provides a resource for trait improvement.</title>
        <authorList>
            <person name="Varshney R.K."/>
            <person name="Song C."/>
            <person name="Saxena R.K."/>
            <person name="Azam S."/>
            <person name="Yu S."/>
            <person name="Sharpe A.G."/>
            <person name="Cannon S."/>
            <person name="Baek J."/>
            <person name="Rosen B.D."/>
            <person name="Tar'an B."/>
            <person name="Millan T."/>
            <person name="Zhang X."/>
            <person name="Ramsay L.D."/>
            <person name="Iwata A."/>
            <person name="Wang Y."/>
            <person name="Nelson W."/>
            <person name="Farmer A.D."/>
            <person name="Gaur P.M."/>
            <person name="Soderlund C."/>
            <person name="Penmetsa R.V."/>
            <person name="Xu C."/>
            <person name="Bharti A.K."/>
            <person name="He W."/>
            <person name="Winter P."/>
            <person name="Zhao S."/>
            <person name="Hane J.K."/>
            <person name="Carrasquilla-Garcia N."/>
            <person name="Condie J.A."/>
            <person name="Upadhyaya H.D."/>
            <person name="Luo M.C."/>
            <person name="Thudi M."/>
            <person name="Gowda C.L."/>
            <person name="Singh N.P."/>
            <person name="Lichtenzveig J."/>
            <person name="Gali K.K."/>
            <person name="Rubio J."/>
            <person name="Nadarajan N."/>
            <person name="Dolezel J."/>
            <person name="Bansal K.C."/>
            <person name="Xu X."/>
            <person name="Edwards D."/>
            <person name="Zhang G."/>
            <person name="Kahl G."/>
            <person name="Gil J."/>
            <person name="Singh K.B."/>
            <person name="Datta S.K."/>
            <person name="Jackson S.A."/>
            <person name="Wang J."/>
            <person name="Cook D.R."/>
        </authorList>
    </citation>
    <scope>NUCLEOTIDE SEQUENCE [LARGE SCALE GENOMIC DNA]</scope>
    <source>
        <strain evidence="1">cv. CDC Frontier</strain>
    </source>
</reference>
<evidence type="ECO:0000313" key="1">
    <source>
        <dbReference type="Proteomes" id="UP000087171"/>
    </source>
</evidence>
<dbReference type="PANTHER" id="PTHR15503">
    <property type="entry name" value="LDOC1 RELATED"/>
    <property type="match status" value="1"/>
</dbReference>
<dbReference type="InterPro" id="IPR032567">
    <property type="entry name" value="RTL1-rel"/>
</dbReference>
<gene>
    <name evidence="2" type="primary">LOC105851847</name>
</gene>
<dbReference type="Proteomes" id="UP000087171">
    <property type="component" value="Chromosome Ca1"/>
</dbReference>
<dbReference type="SUPFAM" id="SSF56672">
    <property type="entry name" value="DNA/RNA polymerases"/>
    <property type="match status" value="1"/>
</dbReference>
<keyword evidence="1" id="KW-1185">Reference proteome</keyword>
<reference evidence="2" key="2">
    <citation type="submission" date="2025-08" db="UniProtKB">
        <authorList>
            <consortium name="RefSeq"/>
        </authorList>
    </citation>
    <scope>IDENTIFICATION</scope>
    <source>
        <tissue evidence="2">Etiolated seedlings</tissue>
    </source>
</reference>
<dbReference type="RefSeq" id="XP_012569711.1">
    <property type="nucleotide sequence ID" value="XM_012714257.1"/>
</dbReference>
<evidence type="ECO:0000313" key="2">
    <source>
        <dbReference type="RefSeq" id="XP_012569711.1"/>
    </source>
</evidence>
<dbReference type="Gene3D" id="2.40.70.10">
    <property type="entry name" value="Acid Proteases"/>
    <property type="match status" value="1"/>
</dbReference>
<dbReference type="Pfam" id="PF08284">
    <property type="entry name" value="RVP_2"/>
    <property type="match status" value="1"/>
</dbReference>
<dbReference type="InterPro" id="IPR043502">
    <property type="entry name" value="DNA/RNA_pol_sf"/>
</dbReference>
<name>A0A1S3E3T5_CICAR</name>
<dbReference type="AlphaFoldDB" id="A0A1S3E3T5"/>
<sequence>MRFNVDLICILLKHVGVILGMDWLSSHYVLLDCARKSVIFPNPSVSRFLDTNKLKLSLKGGVQKCVSLNSVNTKLEVEVDGILMVEDFPEVFSPDVPRLPPVHDTEFSIDVTLGTRPISIAPYRMSPSKLSELKNQLEDLLSK</sequence>
<dbReference type="GeneID" id="105851847"/>
<dbReference type="InterPro" id="IPR021109">
    <property type="entry name" value="Peptidase_aspartic_dom_sf"/>
</dbReference>
<dbReference type="PANTHER" id="PTHR15503:SF45">
    <property type="entry name" value="RNA-DIRECTED DNA POLYMERASE HOMOLOG"/>
    <property type="match status" value="1"/>
</dbReference>
<organism evidence="1 2">
    <name type="scientific">Cicer arietinum</name>
    <name type="common">Chickpea</name>
    <name type="synonym">Garbanzo</name>
    <dbReference type="NCBI Taxonomy" id="3827"/>
    <lineage>
        <taxon>Eukaryota</taxon>
        <taxon>Viridiplantae</taxon>
        <taxon>Streptophyta</taxon>
        <taxon>Embryophyta</taxon>
        <taxon>Tracheophyta</taxon>
        <taxon>Spermatophyta</taxon>
        <taxon>Magnoliopsida</taxon>
        <taxon>eudicotyledons</taxon>
        <taxon>Gunneridae</taxon>
        <taxon>Pentapetalae</taxon>
        <taxon>rosids</taxon>
        <taxon>fabids</taxon>
        <taxon>Fabales</taxon>
        <taxon>Fabaceae</taxon>
        <taxon>Papilionoideae</taxon>
        <taxon>50 kb inversion clade</taxon>
        <taxon>NPAAA clade</taxon>
        <taxon>Hologalegina</taxon>
        <taxon>IRL clade</taxon>
        <taxon>Cicereae</taxon>
        <taxon>Cicer</taxon>
    </lineage>
</organism>
<proteinExistence type="predicted"/>
<protein>
    <submittedName>
        <fullName evidence="2">Uncharacterized protein LOC105851847</fullName>
    </submittedName>
</protein>
<dbReference type="OrthoDB" id="1424108at2759"/>
<dbReference type="KEGG" id="cam:105851847"/>